<feature type="region of interest" description="Disordered" evidence="1">
    <location>
        <begin position="28"/>
        <end position="54"/>
    </location>
</feature>
<evidence type="ECO:0000256" key="1">
    <source>
        <dbReference type="SAM" id="MobiDB-lite"/>
    </source>
</evidence>
<dbReference type="GO" id="GO:0003824">
    <property type="term" value="F:catalytic activity"/>
    <property type="evidence" value="ECO:0007669"/>
    <property type="project" value="InterPro"/>
</dbReference>
<dbReference type="OrthoDB" id="8479415at2"/>
<evidence type="ECO:0000313" key="3">
    <source>
        <dbReference type="Proteomes" id="UP000238392"/>
    </source>
</evidence>
<dbReference type="SUPFAM" id="SSF56209">
    <property type="entry name" value="Nitrile hydratase alpha chain"/>
    <property type="match status" value="1"/>
</dbReference>
<proteinExistence type="predicted"/>
<name>A0A2T0WIA7_9RHOB</name>
<reference evidence="2 3" key="1">
    <citation type="submission" date="2018-03" db="EMBL/GenBank/DDBJ databases">
        <title>Genomic Encyclopedia of Archaeal and Bacterial Type Strains, Phase II (KMG-II): from individual species to whole genera.</title>
        <authorList>
            <person name="Goeker M."/>
        </authorList>
    </citation>
    <scope>NUCLEOTIDE SEQUENCE [LARGE SCALE GENOMIC DNA]</scope>
    <source>
        <strain evidence="2 3">DSM 100212</strain>
    </source>
</reference>
<evidence type="ECO:0000313" key="2">
    <source>
        <dbReference type="EMBL" id="PRY86448.1"/>
    </source>
</evidence>
<accession>A0A2T0WIA7</accession>
<comment type="caution">
    <text evidence="2">The sequence shown here is derived from an EMBL/GenBank/DDBJ whole genome shotgun (WGS) entry which is preliminary data.</text>
</comment>
<dbReference type="GO" id="GO:0046914">
    <property type="term" value="F:transition metal ion binding"/>
    <property type="evidence" value="ECO:0007669"/>
    <property type="project" value="InterPro"/>
</dbReference>
<protein>
    <submittedName>
        <fullName evidence="2">Uncharacterized protein</fullName>
    </submittedName>
</protein>
<gene>
    <name evidence="2" type="ORF">CLV74_11287</name>
</gene>
<dbReference type="EMBL" id="PVTQ01000012">
    <property type="protein sequence ID" value="PRY86448.1"/>
    <property type="molecule type" value="Genomic_DNA"/>
</dbReference>
<dbReference type="Proteomes" id="UP000238392">
    <property type="component" value="Unassembled WGS sequence"/>
</dbReference>
<keyword evidence="3" id="KW-1185">Reference proteome</keyword>
<organism evidence="2 3">
    <name type="scientific">Donghicola tyrosinivorans</name>
    <dbReference type="NCBI Taxonomy" id="1652492"/>
    <lineage>
        <taxon>Bacteria</taxon>
        <taxon>Pseudomonadati</taxon>
        <taxon>Pseudomonadota</taxon>
        <taxon>Alphaproteobacteria</taxon>
        <taxon>Rhodobacterales</taxon>
        <taxon>Roseobacteraceae</taxon>
        <taxon>Donghicola</taxon>
    </lineage>
</organism>
<dbReference type="RefSeq" id="WP_106266699.1">
    <property type="nucleotide sequence ID" value="NZ_PVTQ01000012.1"/>
</dbReference>
<dbReference type="AlphaFoldDB" id="A0A2T0WIA7"/>
<dbReference type="InterPro" id="IPR036648">
    <property type="entry name" value="CN_Hdrase_a/SCN_Hdrase_g_sf"/>
</dbReference>
<sequence length="157" mass="17856">MAIGLARVFSPFRRLFRRSETAAQTVLPPYAPEDNLPVVEDSTAPQEPPQNGHIPQEDFVLVQKMTRLMSLTEIERHLPNILGRALARGWIDKNFQSAFMDDPKAMLSTYDVHLPDAIAIEVETEPGKRPRIVVYERTVSGTKRRLLYLQLVMMAGR</sequence>